<evidence type="ECO:0000313" key="2">
    <source>
        <dbReference type="EMBL" id="NQX31436.1"/>
    </source>
</evidence>
<dbReference type="RefSeq" id="WP_173270532.1">
    <property type="nucleotide sequence ID" value="NZ_JABMKV010000002.1"/>
</dbReference>
<gene>
    <name evidence="2" type="ORF">HQN85_06855</name>
</gene>
<comment type="caution">
    <text evidence="2">The sequence shown here is derived from an EMBL/GenBank/DDBJ whole genome shotgun (WGS) entry which is preliminary data.</text>
</comment>
<evidence type="ECO:0000313" key="3">
    <source>
        <dbReference type="Proteomes" id="UP000762110"/>
    </source>
</evidence>
<sequence>MKNNIFFLFLLSIILACGSTNKSSTLNAVAIRWSIPLVNPADGSLQKMADSCYLYYLDSLVLIRVPYAHTEYSYGKINDTKTNRDTTSVIKKETKFKNYIFKKDNPFGLQFETITSISFQRFNVDSLLKAKTFKGVRFYNEVNDTLVESIKISDEILLEKYIPKTKIDESYSDSTYLYLNSDLNGINYTLSKQIDSLKKKKLYQVKYIYNEIPNGISGHVTLPKREFIFSFTEMRVENQIEIINFFNRFKKYSK</sequence>
<accession>A0ABX2DEP8</accession>
<feature type="signal peptide" evidence="1">
    <location>
        <begin position="1"/>
        <end position="22"/>
    </location>
</feature>
<proteinExistence type="predicted"/>
<dbReference type="Proteomes" id="UP000762110">
    <property type="component" value="Unassembled WGS sequence"/>
</dbReference>
<reference evidence="2 3" key="1">
    <citation type="submission" date="2020-05" db="EMBL/GenBank/DDBJ databases">
        <title>Description of Pedobacter foliorum sp. nov.</title>
        <authorList>
            <person name="Qi S."/>
            <person name="Carlier A."/>
            <person name="Cnockaert M."/>
            <person name="Vandamme P."/>
        </authorList>
    </citation>
    <scope>NUCLEOTIDE SEQUENCE [LARGE SCALE GENOMIC DNA]</scope>
    <source>
        <strain evidence="2 3">LMG 31300</strain>
    </source>
</reference>
<feature type="chain" id="PRO_5045579157" description="Lipoprotein" evidence="1">
    <location>
        <begin position="23"/>
        <end position="254"/>
    </location>
</feature>
<evidence type="ECO:0008006" key="4">
    <source>
        <dbReference type="Google" id="ProtNLM"/>
    </source>
</evidence>
<dbReference type="PROSITE" id="PS51257">
    <property type="entry name" value="PROKAR_LIPOPROTEIN"/>
    <property type="match status" value="1"/>
</dbReference>
<protein>
    <recommendedName>
        <fullName evidence="4">Lipoprotein</fullName>
    </recommendedName>
</protein>
<dbReference type="EMBL" id="JABMKV010000002">
    <property type="protein sequence ID" value="NQX31436.1"/>
    <property type="molecule type" value="Genomic_DNA"/>
</dbReference>
<organism evidence="2 3">
    <name type="scientific">Pedobacter boryungensis</name>
    <dbReference type="NCBI Taxonomy" id="869962"/>
    <lineage>
        <taxon>Bacteria</taxon>
        <taxon>Pseudomonadati</taxon>
        <taxon>Bacteroidota</taxon>
        <taxon>Sphingobacteriia</taxon>
        <taxon>Sphingobacteriales</taxon>
        <taxon>Sphingobacteriaceae</taxon>
        <taxon>Pedobacter</taxon>
    </lineage>
</organism>
<keyword evidence="3" id="KW-1185">Reference proteome</keyword>
<evidence type="ECO:0000256" key="1">
    <source>
        <dbReference type="SAM" id="SignalP"/>
    </source>
</evidence>
<name>A0ABX2DEP8_9SPHI</name>
<keyword evidence="1" id="KW-0732">Signal</keyword>